<reference evidence="7" key="1">
    <citation type="submission" date="2021-04" db="EMBL/GenBank/DDBJ databases">
        <title>Microbacterium tenobrionis sp. nov. and Microbacterium allomyrinae sp. nov., isolated from larvae of Tenobrio molitor and Allomyrina dichotoma, respectively.</title>
        <authorList>
            <person name="Lee S.D."/>
        </authorList>
    </citation>
    <scope>NUCLEOTIDE SEQUENCE</scope>
    <source>
        <strain evidence="7">BWT-G7</strain>
    </source>
</reference>
<dbReference type="SUPFAM" id="SSF56281">
    <property type="entry name" value="Metallo-hydrolase/oxidoreductase"/>
    <property type="match status" value="1"/>
</dbReference>
<sequence>MTTVVEWTDVAPLALEGRPRRIVPLVLGFEPISEAISMRGGSSFRHLLEPVTAAAVEFDSGWVLLDGGFDPARVRDPALRAASFGYENYLPVVPPGDPLVDQIAEAGLEWDDLAAAAITHAHFDHTGAARLLRSSQPLLVQRREWEHVCTTPSERDAFLFRDDFAHPDLTIAVLDGDVELAAGLRAIDTAGHTPGHQSFVVEWGERVLVLAGDAADLRVNIERRVPTGSTSGADGEHLADRAIQRLADLDGRPGTEVWPSHDPDWQPWREIVDGR</sequence>
<keyword evidence="3" id="KW-0479">Metal-binding</keyword>
<dbReference type="RefSeq" id="WP_229384441.1">
    <property type="nucleotide sequence ID" value="NZ_JAGTTN010000003.1"/>
</dbReference>
<proteinExistence type="inferred from homology"/>
<evidence type="ECO:0000256" key="2">
    <source>
        <dbReference type="ARBA" id="ARBA00007749"/>
    </source>
</evidence>
<dbReference type="GO" id="GO:0046872">
    <property type="term" value="F:metal ion binding"/>
    <property type="evidence" value="ECO:0007669"/>
    <property type="project" value="UniProtKB-KW"/>
</dbReference>
<dbReference type="EMBL" id="JAGTTN010000003">
    <property type="protein sequence ID" value="MCC2032468.1"/>
    <property type="molecule type" value="Genomic_DNA"/>
</dbReference>
<accession>A0A9X1LVL1</accession>
<dbReference type="PANTHER" id="PTHR42978:SF2">
    <property type="entry name" value="102 KBASES UNSTABLE REGION: FROM 1 TO 119443"/>
    <property type="match status" value="1"/>
</dbReference>
<evidence type="ECO:0000256" key="5">
    <source>
        <dbReference type="ARBA" id="ARBA00022833"/>
    </source>
</evidence>
<comment type="caution">
    <text evidence="7">The sequence shown here is derived from an EMBL/GenBank/DDBJ whole genome shotgun (WGS) entry which is preliminary data.</text>
</comment>
<gene>
    <name evidence="7" type="ORF">KEC57_09800</name>
</gene>
<dbReference type="CDD" id="cd07729">
    <property type="entry name" value="AHL_lactonase_MBL-fold"/>
    <property type="match status" value="1"/>
</dbReference>
<evidence type="ECO:0000313" key="7">
    <source>
        <dbReference type="EMBL" id="MCC2032468.1"/>
    </source>
</evidence>
<dbReference type="InterPro" id="IPR036866">
    <property type="entry name" value="RibonucZ/Hydroxyglut_hydro"/>
</dbReference>
<evidence type="ECO:0000256" key="1">
    <source>
        <dbReference type="ARBA" id="ARBA00001947"/>
    </source>
</evidence>
<keyword evidence="5" id="KW-0862">Zinc</keyword>
<dbReference type="InterPro" id="IPR051013">
    <property type="entry name" value="MBL_superfamily_lactonases"/>
</dbReference>
<dbReference type="GO" id="GO:0016787">
    <property type="term" value="F:hydrolase activity"/>
    <property type="evidence" value="ECO:0007669"/>
    <property type="project" value="UniProtKB-KW"/>
</dbReference>
<dbReference type="Pfam" id="PF00753">
    <property type="entry name" value="Lactamase_B"/>
    <property type="match status" value="1"/>
</dbReference>
<feature type="domain" description="Metallo-beta-lactamase" evidence="6">
    <location>
        <begin position="50"/>
        <end position="261"/>
    </location>
</feature>
<evidence type="ECO:0000313" key="8">
    <source>
        <dbReference type="Proteomes" id="UP001139354"/>
    </source>
</evidence>
<dbReference type="Proteomes" id="UP001139354">
    <property type="component" value="Unassembled WGS sequence"/>
</dbReference>
<evidence type="ECO:0000256" key="4">
    <source>
        <dbReference type="ARBA" id="ARBA00022801"/>
    </source>
</evidence>
<dbReference type="PANTHER" id="PTHR42978">
    <property type="entry name" value="QUORUM-QUENCHING LACTONASE YTNP-RELATED-RELATED"/>
    <property type="match status" value="1"/>
</dbReference>
<organism evidence="7 8">
    <name type="scientific">Microbacterium allomyrinae</name>
    <dbReference type="NCBI Taxonomy" id="2830666"/>
    <lineage>
        <taxon>Bacteria</taxon>
        <taxon>Bacillati</taxon>
        <taxon>Actinomycetota</taxon>
        <taxon>Actinomycetes</taxon>
        <taxon>Micrococcales</taxon>
        <taxon>Microbacteriaceae</taxon>
        <taxon>Microbacterium</taxon>
    </lineage>
</organism>
<dbReference type="Gene3D" id="3.60.15.10">
    <property type="entry name" value="Ribonuclease Z/Hydroxyacylglutathione hydrolase-like"/>
    <property type="match status" value="1"/>
</dbReference>
<protein>
    <submittedName>
        <fullName evidence="7">N-acyl homoserine lactonase family protein</fullName>
    </submittedName>
</protein>
<dbReference type="SMART" id="SM00849">
    <property type="entry name" value="Lactamase_B"/>
    <property type="match status" value="1"/>
</dbReference>
<evidence type="ECO:0000259" key="6">
    <source>
        <dbReference type="SMART" id="SM00849"/>
    </source>
</evidence>
<name>A0A9X1LVL1_9MICO</name>
<dbReference type="AlphaFoldDB" id="A0A9X1LVL1"/>
<comment type="similarity">
    <text evidence="2">Belongs to the metallo-beta-lactamase superfamily.</text>
</comment>
<evidence type="ECO:0000256" key="3">
    <source>
        <dbReference type="ARBA" id="ARBA00022723"/>
    </source>
</evidence>
<keyword evidence="8" id="KW-1185">Reference proteome</keyword>
<dbReference type="InterPro" id="IPR001279">
    <property type="entry name" value="Metallo-B-lactamas"/>
</dbReference>
<comment type="cofactor">
    <cofactor evidence="1">
        <name>Zn(2+)</name>
        <dbReference type="ChEBI" id="CHEBI:29105"/>
    </cofactor>
</comment>
<keyword evidence="4" id="KW-0378">Hydrolase</keyword>